<evidence type="ECO:0000256" key="2">
    <source>
        <dbReference type="ARBA" id="ARBA00022448"/>
    </source>
</evidence>
<dbReference type="InterPro" id="IPR039421">
    <property type="entry name" value="Type_1_exporter"/>
</dbReference>
<dbReference type="Pfam" id="PF00664">
    <property type="entry name" value="ABC_membrane"/>
    <property type="match status" value="1"/>
</dbReference>
<protein>
    <submittedName>
        <fullName evidence="12">ABC transporter ATP-binding protein</fullName>
    </submittedName>
</protein>
<dbReference type="GO" id="GO:0005524">
    <property type="term" value="F:ATP binding"/>
    <property type="evidence" value="ECO:0007669"/>
    <property type="project" value="UniProtKB-KW"/>
</dbReference>
<evidence type="ECO:0000259" key="11">
    <source>
        <dbReference type="PROSITE" id="PS50929"/>
    </source>
</evidence>
<accession>A0A4R4DXL8</accession>
<evidence type="ECO:0000313" key="13">
    <source>
        <dbReference type="Proteomes" id="UP000295164"/>
    </source>
</evidence>
<dbReference type="GO" id="GO:0016887">
    <property type="term" value="F:ATP hydrolysis activity"/>
    <property type="evidence" value="ECO:0007669"/>
    <property type="project" value="InterPro"/>
</dbReference>
<dbReference type="SUPFAM" id="SSF90123">
    <property type="entry name" value="ABC transporter transmembrane region"/>
    <property type="match status" value="1"/>
</dbReference>
<dbReference type="Proteomes" id="UP000295164">
    <property type="component" value="Unassembled WGS sequence"/>
</dbReference>
<keyword evidence="13" id="KW-1185">Reference proteome</keyword>
<keyword evidence="2" id="KW-0813">Transport</keyword>
<dbReference type="Gene3D" id="1.20.1560.10">
    <property type="entry name" value="ABC transporter type 1, transmembrane domain"/>
    <property type="match status" value="1"/>
</dbReference>
<keyword evidence="4 9" id="KW-0812">Transmembrane</keyword>
<dbReference type="InterPro" id="IPR036640">
    <property type="entry name" value="ABC1_TM_sf"/>
</dbReference>
<dbReference type="InterPro" id="IPR017871">
    <property type="entry name" value="ABC_transporter-like_CS"/>
</dbReference>
<proteinExistence type="predicted"/>
<evidence type="ECO:0000256" key="1">
    <source>
        <dbReference type="ARBA" id="ARBA00004651"/>
    </source>
</evidence>
<feature type="transmembrane region" description="Helical" evidence="9">
    <location>
        <begin position="133"/>
        <end position="154"/>
    </location>
</feature>
<dbReference type="InterPro" id="IPR003439">
    <property type="entry name" value="ABC_transporter-like_ATP-bd"/>
</dbReference>
<dbReference type="EMBL" id="SKFH01000032">
    <property type="protein sequence ID" value="TCZ67892.1"/>
    <property type="molecule type" value="Genomic_DNA"/>
</dbReference>
<dbReference type="PROSITE" id="PS50929">
    <property type="entry name" value="ABC_TM1F"/>
    <property type="match status" value="1"/>
</dbReference>
<keyword evidence="8 9" id="KW-0472">Membrane</keyword>
<feature type="domain" description="ABC transporter" evidence="10">
    <location>
        <begin position="337"/>
        <end position="573"/>
    </location>
</feature>
<gene>
    <name evidence="12" type="ORF">E0486_15115</name>
</gene>
<dbReference type="GO" id="GO:0015421">
    <property type="term" value="F:ABC-type oligopeptide transporter activity"/>
    <property type="evidence" value="ECO:0007669"/>
    <property type="project" value="TreeGrafter"/>
</dbReference>
<dbReference type="AlphaFoldDB" id="A0A4R4DXL8"/>
<dbReference type="SUPFAM" id="SSF52540">
    <property type="entry name" value="P-loop containing nucleoside triphosphate hydrolases"/>
    <property type="match status" value="1"/>
</dbReference>
<dbReference type="InterPro" id="IPR011527">
    <property type="entry name" value="ABC1_TM_dom"/>
</dbReference>
<evidence type="ECO:0000259" key="10">
    <source>
        <dbReference type="PROSITE" id="PS50893"/>
    </source>
</evidence>
<dbReference type="Gene3D" id="3.40.50.300">
    <property type="entry name" value="P-loop containing nucleotide triphosphate hydrolases"/>
    <property type="match status" value="1"/>
</dbReference>
<name>A0A4R4DXL8_9BACT</name>
<dbReference type="InterPro" id="IPR027417">
    <property type="entry name" value="P-loop_NTPase"/>
</dbReference>
<dbReference type="FunFam" id="3.40.50.300:FF:000299">
    <property type="entry name" value="ABC transporter ATP-binding protein/permease"/>
    <property type="match status" value="1"/>
</dbReference>
<dbReference type="RefSeq" id="WP_131853275.1">
    <property type="nucleotide sequence ID" value="NZ_SKFH01000032.1"/>
</dbReference>
<reference evidence="12 13" key="1">
    <citation type="submission" date="2019-03" db="EMBL/GenBank/DDBJ databases">
        <authorList>
            <person name="Kim M.K.M."/>
        </authorList>
    </citation>
    <scope>NUCLEOTIDE SEQUENCE [LARGE SCALE GENOMIC DNA]</scope>
    <source>
        <strain evidence="12 13">17J68-15</strain>
    </source>
</reference>
<dbReference type="SMART" id="SM00382">
    <property type="entry name" value="AAA"/>
    <property type="match status" value="1"/>
</dbReference>
<evidence type="ECO:0000256" key="9">
    <source>
        <dbReference type="SAM" id="Phobius"/>
    </source>
</evidence>
<feature type="transmembrane region" description="Helical" evidence="9">
    <location>
        <begin position="160"/>
        <end position="180"/>
    </location>
</feature>
<keyword evidence="3" id="KW-1003">Cell membrane</keyword>
<dbReference type="Pfam" id="PF00005">
    <property type="entry name" value="ABC_tran"/>
    <property type="match status" value="1"/>
</dbReference>
<dbReference type="OrthoDB" id="1522160at2"/>
<comment type="caution">
    <text evidence="12">The sequence shown here is derived from an EMBL/GenBank/DDBJ whole genome shotgun (WGS) entry which is preliminary data.</text>
</comment>
<feature type="domain" description="ABC transmembrane type-1" evidence="11">
    <location>
        <begin position="16"/>
        <end position="305"/>
    </location>
</feature>
<feature type="transmembrane region" description="Helical" evidence="9">
    <location>
        <begin position="55"/>
        <end position="76"/>
    </location>
</feature>
<dbReference type="PANTHER" id="PTHR43394:SF1">
    <property type="entry name" value="ATP-BINDING CASSETTE SUB-FAMILY B MEMBER 10, MITOCHONDRIAL"/>
    <property type="match status" value="1"/>
</dbReference>
<sequence>MKLFWKYLRPYKRLVLLSMLLAGVAQALTFLDPVVFGWILDRYALHPGGRNEEELVRGVLGLLALAVGVALAARLARSFQEYVLRLLVQRFGQSVFDDGLKQTLRLSFEEYEEQRSGEALSILQKTRRDTESFLTAAVNLLFSTLVGVGFLVYYAVTRHWALIPVFLIGVLLLGGLTGLLSKRIKTVQRRIFRENAVLSGHITESLRNIELVKSLGLTYPEIRRLKTFTKQIFDLEMQKTKQVRTLGFLQGATLLLLKQSILFILLWLIFRKALSPGELISMQLILNYIFIPIQDLGTIILAYREAQVSLQNFDALMARPVEIRPEDPIEIGPFTSLEFRNVVFRHRTAQHNAIDGISFSVKSGESIAFVGPSGSGKSTLVKLLVGLYRPQAGSILFDGVPVGSIRYNRVRRQIGFVTQDTQLFAGTVRQNLLFVKAGATEEEMHSALRRAEAAHLVSGPKGLDTVLGEGGTRLSGGEKQRLSIARALLRAPQLLIFDEATAALDSITEEAITGTLNGIAAARQQMIISIAHRLSTIRNAGRIYVLERGRIAEQGTHEELLANKGLYDALWRQQGPAAPTPHP</sequence>
<evidence type="ECO:0000313" key="12">
    <source>
        <dbReference type="EMBL" id="TCZ67892.1"/>
    </source>
</evidence>
<evidence type="ECO:0000256" key="8">
    <source>
        <dbReference type="ARBA" id="ARBA00023136"/>
    </source>
</evidence>
<organism evidence="12 13">
    <name type="scientific">Flaviaesturariibacter aridisoli</name>
    <dbReference type="NCBI Taxonomy" id="2545761"/>
    <lineage>
        <taxon>Bacteria</taxon>
        <taxon>Pseudomonadati</taxon>
        <taxon>Bacteroidota</taxon>
        <taxon>Chitinophagia</taxon>
        <taxon>Chitinophagales</taxon>
        <taxon>Chitinophagaceae</taxon>
        <taxon>Flaviaestuariibacter</taxon>
    </lineage>
</organism>
<dbReference type="InterPro" id="IPR003593">
    <property type="entry name" value="AAA+_ATPase"/>
</dbReference>
<evidence type="ECO:0000256" key="4">
    <source>
        <dbReference type="ARBA" id="ARBA00022692"/>
    </source>
</evidence>
<keyword evidence="5" id="KW-0547">Nucleotide-binding</keyword>
<dbReference type="GO" id="GO:0005886">
    <property type="term" value="C:plasma membrane"/>
    <property type="evidence" value="ECO:0007669"/>
    <property type="project" value="UniProtKB-SubCell"/>
</dbReference>
<evidence type="ECO:0000256" key="3">
    <source>
        <dbReference type="ARBA" id="ARBA00022475"/>
    </source>
</evidence>
<evidence type="ECO:0000256" key="6">
    <source>
        <dbReference type="ARBA" id="ARBA00022840"/>
    </source>
</evidence>
<evidence type="ECO:0000256" key="5">
    <source>
        <dbReference type="ARBA" id="ARBA00022741"/>
    </source>
</evidence>
<dbReference type="PROSITE" id="PS00211">
    <property type="entry name" value="ABC_TRANSPORTER_1"/>
    <property type="match status" value="1"/>
</dbReference>
<feature type="transmembrane region" description="Helical" evidence="9">
    <location>
        <begin position="246"/>
        <end position="270"/>
    </location>
</feature>
<evidence type="ECO:0000256" key="7">
    <source>
        <dbReference type="ARBA" id="ARBA00022989"/>
    </source>
</evidence>
<dbReference type="PANTHER" id="PTHR43394">
    <property type="entry name" value="ATP-DEPENDENT PERMEASE MDL1, MITOCHONDRIAL"/>
    <property type="match status" value="1"/>
</dbReference>
<dbReference type="PROSITE" id="PS50893">
    <property type="entry name" value="ABC_TRANSPORTER_2"/>
    <property type="match status" value="1"/>
</dbReference>
<comment type="subcellular location">
    <subcellularLocation>
        <location evidence="1">Cell membrane</location>
        <topology evidence="1">Multi-pass membrane protein</topology>
    </subcellularLocation>
</comment>
<keyword evidence="7 9" id="KW-1133">Transmembrane helix</keyword>
<keyword evidence="6 12" id="KW-0067">ATP-binding</keyword>